<feature type="region of interest" description="Disordered" evidence="1">
    <location>
        <begin position="1"/>
        <end position="39"/>
    </location>
</feature>
<keyword evidence="3" id="KW-1185">Reference proteome</keyword>
<feature type="region of interest" description="Disordered" evidence="1">
    <location>
        <begin position="63"/>
        <end position="88"/>
    </location>
</feature>
<protein>
    <submittedName>
        <fullName evidence="2">Uncharacterized protein</fullName>
    </submittedName>
</protein>
<dbReference type="EMBL" id="LSRL02000623">
    <property type="protein sequence ID" value="TDG40269.1"/>
    <property type="molecule type" value="Genomic_DNA"/>
</dbReference>
<evidence type="ECO:0000256" key="1">
    <source>
        <dbReference type="SAM" id="MobiDB-lite"/>
    </source>
</evidence>
<feature type="compositionally biased region" description="Polar residues" evidence="1">
    <location>
        <begin position="1"/>
        <end position="17"/>
    </location>
</feature>
<dbReference type="Proteomes" id="UP000295192">
    <property type="component" value="Unassembled WGS sequence"/>
</dbReference>
<feature type="compositionally biased region" description="Basic and acidic residues" evidence="1">
    <location>
        <begin position="70"/>
        <end position="88"/>
    </location>
</feature>
<sequence>MEEEQQWATETEITGTTDEPAAAADIESEGRRRTAAGTGMEWHECGTLLGCTALMHSRWHFSLPQQQKQQEQEQKQEQEQLADCLKHV</sequence>
<comment type="caution">
    <text evidence="2">The sequence shown here is derived from an EMBL/GenBank/DDBJ whole genome shotgun (WGS) entry which is preliminary data.</text>
</comment>
<gene>
    <name evidence="2" type="ORF">AWZ03_013308</name>
</gene>
<proteinExistence type="predicted"/>
<reference evidence="2 3" key="1">
    <citation type="journal article" date="2019" name="J. Hered.">
        <title>An Improved Genome Assembly for Drosophila navojoa, the Basal Species in the mojavensis Cluster.</title>
        <authorList>
            <person name="Vanderlinde T."/>
            <person name="Dupim E.G."/>
            <person name="Nazario-Yepiz N.O."/>
            <person name="Carvalho A.B."/>
        </authorList>
    </citation>
    <scope>NUCLEOTIDE SEQUENCE [LARGE SCALE GENOMIC DNA]</scope>
    <source>
        <strain evidence="2">Navoj_Jal97</strain>
        <tissue evidence="2">Whole organism</tissue>
    </source>
</reference>
<dbReference type="AlphaFoldDB" id="A0A484AUG9"/>
<name>A0A484AUG9_DRONA</name>
<organism evidence="2 3">
    <name type="scientific">Drosophila navojoa</name>
    <name type="common">Fruit fly</name>
    <dbReference type="NCBI Taxonomy" id="7232"/>
    <lineage>
        <taxon>Eukaryota</taxon>
        <taxon>Metazoa</taxon>
        <taxon>Ecdysozoa</taxon>
        <taxon>Arthropoda</taxon>
        <taxon>Hexapoda</taxon>
        <taxon>Insecta</taxon>
        <taxon>Pterygota</taxon>
        <taxon>Neoptera</taxon>
        <taxon>Endopterygota</taxon>
        <taxon>Diptera</taxon>
        <taxon>Brachycera</taxon>
        <taxon>Muscomorpha</taxon>
        <taxon>Ephydroidea</taxon>
        <taxon>Drosophilidae</taxon>
        <taxon>Drosophila</taxon>
    </lineage>
</organism>
<evidence type="ECO:0000313" key="2">
    <source>
        <dbReference type="EMBL" id="TDG40269.1"/>
    </source>
</evidence>
<accession>A0A484AUG9</accession>
<evidence type="ECO:0000313" key="3">
    <source>
        <dbReference type="Proteomes" id="UP000295192"/>
    </source>
</evidence>